<dbReference type="Pfam" id="PF13386">
    <property type="entry name" value="DsbD_2"/>
    <property type="match status" value="1"/>
</dbReference>
<dbReference type="PANTHER" id="PTHR31272">
    <property type="entry name" value="CYTOCHROME C-TYPE BIOGENESIS PROTEIN HI_1454-RELATED"/>
    <property type="match status" value="1"/>
</dbReference>
<feature type="transmembrane region" description="Helical" evidence="1">
    <location>
        <begin position="69"/>
        <end position="88"/>
    </location>
</feature>
<feature type="transmembrane region" description="Helical" evidence="1">
    <location>
        <begin position="181"/>
        <end position="206"/>
    </location>
</feature>
<keyword evidence="1" id="KW-0812">Transmembrane</keyword>
<keyword evidence="1" id="KW-1133">Transmembrane helix</keyword>
<dbReference type="InterPro" id="IPR051790">
    <property type="entry name" value="Cytochrome_c-biogenesis_DsbD"/>
</dbReference>
<name>A0A4S4K3V3_ALKAL</name>
<evidence type="ECO:0000256" key="1">
    <source>
        <dbReference type="SAM" id="Phobius"/>
    </source>
</evidence>
<protein>
    <submittedName>
        <fullName evidence="3">Cytochrome C biosynthesis protein</fullName>
    </submittedName>
</protein>
<dbReference type="AlphaFoldDB" id="A0A4S4K3V3"/>
<feature type="transmembrane region" description="Helical" evidence="1">
    <location>
        <begin position="108"/>
        <end position="126"/>
    </location>
</feature>
<feature type="transmembrane region" description="Helical" evidence="1">
    <location>
        <begin position="28"/>
        <end position="57"/>
    </location>
</feature>
<evidence type="ECO:0000313" key="4">
    <source>
        <dbReference type="Proteomes" id="UP000297014"/>
    </source>
</evidence>
<dbReference type="EMBL" id="JALP01000004">
    <property type="protein sequence ID" value="THG92374.1"/>
    <property type="molecule type" value="Genomic_DNA"/>
</dbReference>
<accession>A0A4S4K3V3</accession>
<reference evidence="3 4" key="1">
    <citation type="submission" date="2014-01" db="EMBL/GenBank/DDBJ databases">
        <title>Draft genome sequencing of Bacillus alcalophilus CGMCC 1.3604.</title>
        <authorList>
            <person name="Yang J."/>
            <person name="Diao L."/>
            <person name="Yang S."/>
        </authorList>
    </citation>
    <scope>NUCLEOTIDE SEQUENCE [LARGE SCALE GENOMIC DNA]</scope>
    <source>
        <strain evidence="3 4">CGMCC 1.3604</strain>
    </source>
</reference>
<gene>
    <name evidence="3" type="ORF">AJ85_13120</name>
</gene>
<dbReference type="Proteomes" id="UP000297014">
    <property type="component" value="Unassembled WGS sequence"/>
</dbReference>
<keyword evidence="1" id="KW-0472">Membrane</keyword>
<proteinExistence type="predicted"/>
<evidence type="ECO:0000313" key="3">
    <source>
        <dbReference type="EMBL" id="THG92374.1"/>
    </source>
</evidence>
<comment type="caution">
    <text evidence="3">The sequence shown here is derived from an EMBL/GenBank/DDBJ whole genome shotgun (WGS) entry which is preliminary data.</text>
</comment>
<sequence length="250" mass="28208">MYDVFNSISRLLYEPLIQLMYGFEHIPLLAALVIGILAAAAPCQFTGNVGAITLYGNRSIQKAIPWSEVIFFQLGKVVVFSGLGLLVWILGSEFQQELIGYLPWIRKILGPIFIIIGLYLVGLITWKWSIGLKQKEAGDKNRGKWGAFLLGSSFSLGFCPTMFSIFFFLLMPLTLSTSYGFILPTVFSFGTSIPLFITMYLIWTFGLNGTLLKKGRNIGKWIQRVAGLSDHPWDFRYDNLLGDLRKYVLH</sequence>
<evidence type="ECO:0000259" key="2">
    <source>
        <dbReference type="Pfam" id="PF13386"/>
    </source>
</evidence>
<feature type="domain" description="Urease accessory protein UreH-like transmembrane" evidence="2">
    <location>
        <begin position="30"/>
        <end position="225"/>
    </location>
</feature>
<feature type="transmembrane region" description="Helical" evidence="1">
    <location>
        <begin position="147"/>
        <end position="169"/>
    </location>
</feature>
<organism evidence="3 4">
    <name type="scientific">Alkalihalobacillus alcalophilus ATCC 27647 = CGMCC 1.3604</name>
    <dbReference type="NCBI Taxonomy" id="1218173"/>
    <lineage>
        <taxon>Bacteria</taxon>
        <taxon>Bacillati</taxon>
        <taxon>Bacillota</taxon>
        <taxon>Bacilli</taxon>
        <taxon>Bacillales</taxon>
        <taxon>Bacillaceae</taxon>
        <taxon>Alkalihalobacillus</taxon>
    </lineage>
</organism>
<dbReference type="RefSeq" id="WP_003322285.1">
    <property type="nucleotide sequence ID" value="NZ_ALPT02000018.1"/>
</dbReference>
<dbReference type="InterPro" id="IPR039447">
    <property type="entry name" value="UreH-like_TM_dom"/>
</dbReference>
<dbReference type="PANTHER" id="PTHR31272:SF4">
    <property type="entry name" value="CYTOCHROME C-TYPE BIOGENESIS PROTEIN HI_1454-RELATED"/>
    <property type="match status" value="1"/>
</dbReference>